<dbReference type="InterPro" id="IPR001789">
    <property type="entry name" value="Sig_transdc_resp-reg_receiver"/>
</dbReference>
<feature type="domain" description="HTH araC/xylS-type" evidence="5">
    <location>
        <begin position="432"/>
        <end position="530"/>
    </location>
</feature>
<dbReference type="Proteomes" id="UP001597180">
    <property type="component" value="Unassembled WGS sequence"/>
</dbReference>
<dbReference type="EMBL" id="JBHTLU010000031">
    <property type="protein sequence ID" value="MFD1222977.1"/>
    <property type="molecule type" value="Genomic_DNA"/>
</dbReference>
<accession>A0ABW3URJ6</accession>
<evidence type="ECO:0000256" key="2">
    <source>
        <dbReference type="ARBA" id="ARBA00023125"/>
    </source>
</evidence>
<dbReference type="Gene3D" id="3.40.50.2300">
    <property type="match status" value="1"/>
</dbReference>
<dbReference type="SMART" id="SM00342">
    <property type="entry name" value="HTH_ARAC"/>
    <property type="match status" value="1"/>
</dbReference>
<dbReference type="Pfam" id="PF00072">
    <property type="entry name" value="Response_reg"/>
    <property type="match status" value="1"/>
</dbReference>
<feature type="modified residue" description="4-aspartylphosphate" evidence="4">
    <location>
        <position position="55"/>
    </location>
</feature>
<evidence type="ECO:0000256" key="1">
    <source>
        <dbReference type="ARBA" id="ARBA00023015"/>
    </source>
</evidence>
<dbReference type="InterPro" id="IPR009057">
    <property type="entry name" value="Homeodomain-like_sf"/>
</dbReference>
<evidence type="ECO:0000259" key="5">
    <source>
        <dbReference type="PROSITE" id="PS01124"/>
    </source>
</evidence>
<dbReference type="SMART" id="SM00448">
    <property type="entry name" value="REC"/>
    <property type="match status" value="1"/>
</dbReference>
<reference evidence="8" key="1">
    <citation type="journal article" date="2019" name="Int. J. Syst. Evol. Microbiol.">
        <title>The Global Catalogue of Microorganisms (GCM) 10K type strain sequencing project: providing services to taxonomists for standard genome sequencing and annotation.</title>
        <authorList>
            <consortium name="The Broad Institute Genomics Platform"/>
            <consortium name="The Broad Institute Genome Sequencing Center for Infectious Disease"/>
            <person name="Wu L."/>
            <person name="Ma J."/>
        </authorList>
    </citation>
    <scope>NUCLEOTIDE SEQUENCE [LARGE SCALE GENOMIC DNA]</scope>
    <source>
        <strain evidence="8">CCUG 53270</strain>
    </source>
</reference>
<keyword evidence="4" id="KW-0597">Phosphoprotein</keyword>
<dbReference type="InterPro" id="IPR018062">
    <property type="entry name" value="HTH_AraC-typ_CS"/>
</dbReference>
<dbReference type="PANTHER" id="PTHR43280">
    <property type="entry name" value="ARAC-FAMILY TRANSCRIPTIONAL REGULATOR"/>
    <property type="match status" value="1"/>
</dbReference>
<organism evidence="7 8">
    <name type="scientific">Paenibacillus vulneris</name>
    <dbReference type="NCBI Taxonomy" id="1133364"/>
    <lineage>
        <taxon>Bacteria</taxon>
        <taxon>Bacillati</taxon>
        <taxon>Bacillota</taxon>
        <taxon>Bacilli</taxon>
        <taxon>Bacillales</taxon>
        <taxon>Paenibacillaceae</taxon>
        <taxon>Paenibacillus</taxon>
    </lineage>
</organism>
<dbReference type="SUPFAM" id="SSF52172">
    <property type="entry name" value="CheY-like"/>
    <property type="match status" value="1"/>
</dbReference>
<evidence type="ECO:0000256" key="4">
    <source>
        <dbReference type="PROSITE-ProRule" id="PRU00169"/>
    </source>
</evidence>
<dbReference type="Gene3D" id="1.10.10.60">
    <property type="entry name" value="Homeodomain-like"/>
    <property type="match status" value="2"/>
</dbReference>
<dbReference type="Pfam" id="PF12833">
    <property type="entry name" value="HTH_18"/>
    <property type="match status" value="1"/>
</dbReference>
<keyword evidence="8" id="KW-1185">Reference proteome</keyword>
<dbReference type="PANTHER" id="PTHR43280:SF28">
    <property type="entry name" value="HTH-TYPE TRANSCRIPTIONAL ACTIVATOR RHAS"/>
    <property type="match status" value="1"/>
</dbReference>
<feature type="domain" description="Response regulatory" evidence="6">
    <location>
        <begin position="3"/>
        <end position="120"/>
    </location>
</feature>
<evidence type="ECO:0000313" key="8">
    <source>
        <dbReference type="Proteomes" id="UP001597180"/>
    </source>
</evidence>
<evidence type="ECO:0000313" key="7">
    <source>
        <dbReference type="EMBL" id="MFD1222977.1"/>
    </source>
</evidence>
<dbReference type="RefSeq" id="WP_345588919.1">
    <property type="nucleotide sequence ID" value="NZ_BAABJG010000015.1"/>
</dbReference>
<name>A0ABW3URJ6_9BACL</name>
<dbReference type="PROSITE" id="PS01124">
    <property type="entry name" value="HTH_ARAC_FAMILY_2"/>
    <property type="match status" value="1"/>
</dbReference>
<dbReference type="InterPro" id="IPR018060">
    <property type="entry name" value="HTH_AraC"/>
</dbReference>
<keyword evidence="3" id="KW-0804">Transcription</keyword>
<keyword evidence="2" id="KW-0238">DNA-binding</keyword>
<dbReference type="SUPFAM" id="SSF46689">
    <property type="entry name" value="Homeodomain-like"/>
    <property type="match status" value="2"/>
</dbReference>
<dbReference type="PROSITE" id="PS50110">
    <property type="entry name" value="RESPONSE_REGULATORY"/>
    <property type="match status" value="1"/>
</dbReference>
<dbReference type="CDD" id="cd17536">
    <property type="entry name" value="REC_YesN-like"/>
    <property type="match status" value="1"/>
</dbReference>
<keyword evidence="1" id="KW-0805">Transcription regulation</keyword>
<dbReference type="InterPro" id="IPR011006">
    <property type="entry name" value="CheY-like_superfamily"/>
</dbReference>
<gene>
    <name evidence="7" type="ORF">ACFQ4B_22930</name>
</gene>
<proteinExistence type="predicted"/>
<sequence length="536" mass="60894">MFEVLLVDDEALARNDVKGMLNWEKHGFTLCGEAANGAMALSMIEQHSPHIAILDVSMPTMNGLELTRIIKERFPKIKMIMLSSFDDYDYVRDCLKNGAMDYLLKHRLTPEALLTLLNKAVEDLQLEEREHEARSAQTKMMERLSPVIYREFAANLARGAGEAGEELEAYARDHQLYAHSVVYGSAAVQIIPFLLLTESFTDVQKNRFVQQATDVMQMAIGDIHKRTVGYVGEGQFIVLFASEDRSEHTVTTQISQAMSSLSHSLEKFLNLKCLYTIGPLCGRLRQLGASYSKANQEITGLLYSGMNVSAQRETLWMEEQKQLQLFLEQLDAERIDHVLSTVFASLQSLPVYSMKVQMIVSELLRIVERFRKRHVPDPSTVDNERIPSRSGLGRIGSVAELEQWMKHYYSSGVEEVKKQKQHTGATYSRHVVKAIQFITNHYASNISLDVTADALMLNPSYLSRLFKEETQMTFTEYLNRVRIKTSCVLMESGAYSLKQISSQVGFLNYTYFFKVFKSITGMTPQAYMDSLKPSNK</sequence>
<evidence type="ECO:0000259" key="6">
    <source>
        <dbReference type="PROSITE" id="PS50110"/>
    </source>
</evidence>
<dbReference type="PROSITE" id="PS00041">
    <property type="entry name" value="HTH_ARAC_FAMILY_1"/>
    <property type="match status" value="1"/>
</dbReference>
<comment type="caution">
    <text evidence="7">The sequence shown here is derived from an EMBL/GenBank/DDBJ whole genome shotgun (WGS) entry which is preliminary data.</text>
</comment>
<protein>
    <submittedName>
        <fullName evidence="7">Response regulator</fullName>
    </submittedName>
</protein>
<evidence type="ECO:0000256" key="3">
    <source>
        <dbReference type="ARBA" id="ARBA00023163"/>
    </source>
</evidence>